<organism evidence="3 4">
    <name type="scientific">Mangrovivirga halotolerans</name>
    <dbReference type="NCBI Taxonomy" id="2993936"/>
    <lineage>
        <taxon>Bacteria</taxon>
        <taxon>Pseudomonadati</taxon>
        <taxon>Bacteroidota</taxon>
        <taxon>Cytophagia</taxon>
        <taxon>Cytophagales</taxon>
        <taxon>Mangrovivirgaceae</taxon>
        <taxon>Mangrovivirga</taxon>
    </lineage>
</organism>
<feature type="domain" description="UspA" evidence="2">
    <location>
        <begin position="1"/>
        <end position="143"/>
    </location>
</feature>
<dbReference type="Gene3D" id="3.40.50.12370">
    <property type="match status" value="1"/>
</dbReference>
<dbReference type="InterPro" id="IPR014729">
    <property type="entry name" value="Rossmann-like_a/b/a_fold"/>
</dbReference>
<dbReference type="Pfam" id="PF00582">
    <property type="entry name" value="Usp"/>
    <property type="match status" value="1"/>
</dbReference>
<evidence type="ECO:0000259" key="2">
    <source>
        <dbReference type="Pfam" id="PF00582"/>
    </source>
</evidence>
<sequence>MKKIVAPTDFSECAGQGIKVAELIAKKTDSSILFLHTTSIPFDWLNLKDEDQDKIYPDITKKVRKARFSLDELADHTDKTGITNKTFLHYNNGAHHISKFATEQGADLIVMGSHGCKGLKGFFIGSNTQKVVHRASTPVLVVKTLKDKYKIKNIVFASNFKQEALVGFKWLLNFARKIGAKIHMVYINTPFTFLSTDEIMLKIKPFEEEGSDLVKSFEIYNCENFERGLANFSKQKGDLLAMQTKGKNNDHRLYHGNTIEEIFDHLEIPLLCLNIN</sequence>
<dbReference type="Proteomes" id="UP001209885">
    <property type="component" value="Unassembled WGS sequence"/>
</dbReference>
<dbReference type="EMBL" id="JAPFQN010000005">
    <property type="protein sequence ID" value="MCX2743817.1"/>
    <property type="molecule type" value="Genomic_DNA"/>
</dbReference>
<dbReference type="InterPro" id="IPR006016">
    <property type="entry name" value="UspA"/>
</dbReference>
<dbReference type="SUPFAM" id="SSF52402">
    <property type="entry name" value="Adenine nucleotide alpha hydrolases-like"/>
    <property type="match status" value="2"/>
</dbReference>
<protein>
    <submittedName>
        <fullName evidence="3">Universal stress protein</fullName>
    </submittedName>
</protein>
<dbReference type="Gene3D" id="3.40.50.620">
    <property type="entry name" value="HUPs"/>
    <property type="match status" value="1"/>
</dbReference>
<proteinExistence type="inferred from homology"/>
<gene>
    <name evidence="3" type="ORF">OO013_08070</name>
</gene>
<dbReference type="InterPro" id="IPR006015">
    <property type="entry name" value="Universal_stress_UspA"/>
</dbReference>
<comment type="similarity">
    <text evidence="1">Belongs to the universal stress protein A family.</text>
</comment>
<evidence type="ECO:0000313" key="4">
    <source>
        <dbReference type="Proteomes" id="UP001209885"/>
    </source>
</evidence>
<reference evidence="3 4" key="1">
    <citation type="submission" date="2022-11" db="EMBL/GenBank/DDBJ databases">
        <title>The characterization of three novel Bacteroidetes species and genomic analysis of their roles in tidal elemental geochemical cycles.</title>
        <authorList>
            <person name="Ma K."/>
        </authorList>
    </citation>
    <scope>NUCLEOTIDE SEQUENCE [LARGE SCALE GENOMIC DNA]</scope>
    <source>
        <strain evidence="3 4">M17</strain>
    </source>
</reference>
<evidence type="ECO:0000313" key="3">
    <source>
        <dbReference type="EMBL" id="MCX2743817.1"/>
    </source>
</evidence>
<comment type="caution">
    <text evidence="3">The sequence shown here is derived from an EMBL/GenBank/DDBJ whole genome shotgun (WGS) entry which is preliminary data.</text>
</comment>
<accession>A0ABT3RQF8</accession>
<name>A0ABT3RQF8_9BACT</name>
<dbReference type="PRINTS" id="PR01438">
    <property type="entry name" value="UNVRSLSTRESS"/>
</dbReference>
<dbReference type="CDD" id="cd00293">
    <property type="entry name" value="USP-like"/>
    <property type="match status" value="1"/>
</dbReference>
<dbReference type="PANTHER" id="PTHR46268">
    <property type="entry name" value="STRESS RESPONSE PROTEIN NHAX"/>
    <property type="match status" value="1"/>
</dbReference>
<evidence type="ECO:0000256" key="1">
    <source>
        <dbReference type="ARBA" id="ARBA00008791"/>
    </source>
</evidence>
<dbReference type="RefSeq" id="WP_266056258.1">
    <property type="nucleotide sequence ID" value="NZ_JAPFQN010000005.1"/>
</dbReference>
<dbReference type="PANTHER" id="PTHR46268:SF6">
    <property type="entry name" value="UNIVERSAL STRESS PROTEIN UP12"/>
    <property type="match status" value="1"/>
</dbReference>
<keyword evidence="4" id="KW-1185">Reference proteome</keyword>